<dbReference type="OMA" id="DWEYMDK"/>
<dbReference type="Gene3D" id="1.10.510.10">
    <property type="entry name" value="Transferase(Phosphotransferase) domain 1"/>
    <property type="match status" value="1"/>
</dbReference>
<name>A5DU66_LODEL</name>
<evidence type="ECO:0000256" key="3">
    <source>
        <dbReference type="ARBA" id="ARBA00012513"/>
    </source>
</evidence>
<evidence type="ECO:0000256" key="14">
    <source>
        <dbReference type="SAM" id="Coils"/>
    </source>
</evidence>
<dbReference type="GO" id="GO:0035556">
    <property type="term" value="P:intracellular signal transduction"/>
    <property type="evidence" value="ECO:0007669"/>
    <property type="project" value="TreeGrafter"/>
</dbReference>
<evidence type="ECO:0000256" key="6">
    <source>
        <dbReference type="ARBA" id="ARBA00022679"/>
    </source>
</evidence>
<dbReference type="Proteomes" id="UP000001996">
    <property type="component" value="Unassembled WGS sequence"/>
</dbReference>
<evidence type="ECO:0000256" key="2">
    <source>
        <dbReference type="ARBA" id="ARBA00010791"/>
    </source>
</evidence>
<dbReference type="InterPro" id="IPR043024">
    <property type="entry name" value="KA1_sf_fungal"/>
</dbReference>
<dbReference type="EMBL" id="CH981524">
    <property type="protein sequence ID" value="EDK42724.1"/>
    <property type="molecule type" value="Genomic_DNA"/>
</dbReference>
<dbReference type="HOGENOM" id="CLU_005306_1_0_1"/>
<feature type="compositionally biased region" description="Low complexity" evidence="15">
    <location>
        <begin position="74"/>
        <end position="85"/>
    </location>
</feature>
<feature type="compositionally biased region" description="Basic residues" evidence="15">
    <location>
        <begin position="482"/>
        <end position="493"/>
    </location>
</feature>
<evidence type="ECO:0000256" key="11">
    <source>
        <dbReference type="ARBA" id="ARBA00047899"/>
    </source>
</evidence>
<dbReference type="SUPFAM" id="SSF56112">
    <property type="entry name" value="Protein kinase-like (PK-like)"/>
    <property type="match status" value="1"/>
</dbReference>
<dbReference type="InParanoid" id="A5DU66"/>
<comment type="catalytic activity">
    <reaction evidence="11">
        <text>L-threonyl-[protein] + ATP = O-phospho-L-threonyl-[protein] + ADP + H(+)</text>
        <dbReference type="Rhea" id="RHEA:46608"/>
        <dbReference type="Rhea" id="RHEA-COMP:11060"/>
        <dbReference type="Rhea" id="RHEA-COMP:11605"/>
        <dbReference type="ChEBI" id="CHEBI:15378"/>
        <dbReference type="ChEBI" id="CHEBI:30013"/>
        <dbReference type="ChEBI" id="CHEBI:30616"/>
        <dbReference type="ChEBI" id="CHEBI:61977"/>
        <dbReference type="ChEBI" id="CHEBI:456216"/>
        <dbReference type="EC" id="2.7.11.1"/>
    </reaction>
</comment>
<dbReference type="GO" id="GO:0004674">
    <property type="term" value="F:protein serine/threonine kinase activity"/>
    <property type="evidence" value="ECO:0007669"/>
    <property type="project" value="UniProtKB-KW"/>
</dbReference>
<dbReference type="EC" id="2.7.11.1" evidence="3"/>
<dbReference type="VEuPathDB" id="FungiDB:LELG_00902"/>
<keyword evidence="6" id="KW-0808">Transferase</keyword>
<feature type="compositionally biased region" description="Polar residues" evidence="15">
    <location>
        <begin position="1138"/>
        <end position="1161"/>
    </location>
</feature>
<dbReference type="STRING" id="379508.A5DU66"/>
<comment type="catalytic activity">
    <reaction evidence="12">
        <text>L-seryl-[protein] + ATP = O-phospho-L-seryl-[protein] + ADP + H(+)</text>
        <dbReference type="Rhea" id="RHEA:17989"/>
        <dbReference type="Rhea" id="RHEA-COMP:9863"/>
        <dbReference type="Rhea" id="RHEA-COMP:11604"/>
        <dbReference type="ChEBI" id="CHEBI:15378"/>
        <dbReference type="ChEBI" id="CHEBI:29999"/>
        <dbReference type="ChEBI" id="CHEBI:30616"/>
        <dbReference type="ChEBI" id="CHEBI:83421"/>
        <dbReference type="ChEBI" id="CHEBI:456216"/>
        <dbReference type="EC" id="2.7.11.1"/>
    </reaction>
</comment>
<dbReference type="GO" id="GO:0000226">
    <property type="term" value="P:microtubule cytoskeleton organization"/>
    <property type="evidence" value="ECO:0007669"/>
    <property type="project" value="TreeGrafter"/>
</dbReference>
<keyword evidence="5" id="KW-0597">Phosphoprotein</keyword>
<keyword evidence="8" id="KW-0418">Kinase</keyword>
<dbReference type="Pfam" id="PF00069">
    <property type="entry name" value="Pkinase"/>
    <property type="match status" value="1"/>
</dbReference>
<evidence type="ECO:0000256" key="12">
    <source>
        <dbReference type="ARBA" id="ARBA00048679"/>
    </source>
</evidence>
<dbReference type="Pfam" id="PF16797">
    <property type="entry name" value="Fungal_KA1"/>
    <property type="match status" value="1"/>
</dbReference>
<evidence type="ECO:0000256" key="8">
    <source>
        <dbReference type="ARBA" id="ARBA00022777"/>
    </source>
</evidence>
<evidence type="ECO:0000313" key="17">
    <source>
        <dbReference type="EMBL" id="EDK42724.1"/>
    </source>
</evidence>
<dbReference type="SMART" id="SM00220">
    <property type="entry name" value="S_TKc"/>
    <property type="match status" value="1"/>
</dbReference>
<dbReference type="GO" id="GO:0001558">
    <property type="term" value="P:regulation of cell growth"/>
    <property type="evidence" value="ECO:0007669"/>
    <property type="project" value="UniProtKB-ARBA"/>
</dbReference>
<dbReference type="GO" id="GO:0005524">
    <property type="term" value="F:ATP binding"/>
    <property type="evidence" value="ECO:0007669"/>
    <property type="project" value="UniProtKB-UniRule"/>
</dbReference>
<feature type="compositionally biased region" description="Gly residues" evidence="15">
    <location>
        <begin position="919"/>
        <end position="931"/>
    </location>
</feature>
<dbReference type="GeneID" id="5235423"/>
<evidence type="ECO:0000256" key="1">
    <source>
        <dbReference type="ARBA" id="ARBA00004266"/>
    </source>
</evidence>
<dbReference type="eggNOG" id="KOG0588">
    <property type="taxonomic scope" value="Eukaryota"/>
</dbReference>
<reference evidence="17 18" key="1">
    <citation type="journal article" date="2009" name="Nature">
        <title>Evolution of pathogenicity and sexual reproduction in eight Candida genomes.</title>
        <authorList>
            <person name="Butler G."/>
            <person name="Rasmussen M.D."/>
            <person name="Lin M.F."/>
            <person name="Santos M.A."/>
            <person name="Sakthikumar S."/>
            <person name="Munro C.A."/>
            <person name="Rheinbay E."/>
            <person name="Grabherr M."/>
            <person name="Forche A."/>
            <person name="Reedy J.L."/>
            <person name="Agrafioti I."/>
            <person name="Arnaud M.B."/>
            <person name="Bates S."/>
            <person name="Brown A.J."/>
            <person name="Brunke S."/>
            <person name="Costanzo M.C."/>
            <person name="Fitzpatrick D.A."/>
            <person name="de Groot P.W."/>
            <person name="Harris D."/>
            <person name="Hoyer L.L."/>
            <person name="Hube B."/>
            <person name="Klis F.M."/>
            <person name="Kodira C."/>
            <person name="Lennard N."/>
            <person name="Logue M.E."/>
            <person name="Martin R."/>
            <person name="Neiman A.M."/>
            <person name="Nikolaou E."/>
            <person name="Quail M.A."/>
            <person name="Quinn J."/>
            <person name="Santos M.C."/>
            <person name="Schmitzberger F.F."/>
            <person name="Sherlock G."/>
            <person name="Shah P."/>
            <person name="Silverstein K.A."/>
            <person name="Skrzypek M.S."/>
            <person name="Soll D."/>
            <person name="Staggs R."/>
            <person name="Stansfield I."/>
            <person name="Stumpf M.P."/>
            <person name="Sudbery P.E."/>
            <person name="Srikantha T."/>
            <person name="Zeng Q."/>
            <person name="Berman J."/>
            <person name="Berriman M."/>
            <person name="Heitman J."/>
            <person name="Gow N.A."/>
            <person name="Lorenz M.C."/>
            <person name="Birren B.W."/>
            <person name="Kellis M."/>
            <person name="Cuomo C.A."/>
        </authorList>
    </citation>
    <scope>NUCLEOTIDE SEQUENCE [LARGE SCALE GENOMIC DNA]</scope>
    <source>
        <strain evidence="18">ATCC 11503 / BCRC 21390 / CBS 2605 / JCM 1781 / NBRC 1676 / NRRL YB-4239</strain>
    </source>
</reference>
<feature type="compositionally biased region" description="Pro residues" evidence="15">
    <location>
        <begin position="439"/>
        <end position="448"/>
    </location>
</feature>
<dbReference type="KEGG" id="lel:PVL30_000870"/>
<feature type="region of interest" description="Disordered" evidence="15">
    <location>
        <begin position="1122"/>
        <end position="1263"/>
    </location>
</feature>
<dbReference type="InterPro" id="IPR031850">
    <property type="entry name" value="Fungal_KA1_dom"/>
</dbReference>
<evidence type="ECO:0000256" key="9">
    <source>
        <dbReference type="ARBA" id="ARBA00022840"/>
    </source>
</evidence>
<dbReference type="GO" id="GO:0060258">
    <property type="term" value="P:negative regulation of filamentous growth"/>
    <property type="evidence" value="ECO:0007669"/>
    <property type="project" value="UniProtKB-ARBA"/>
</dbReference>
<feature type="compositionally biased region" description="Basic residues" evidence="15">
    <location>
        <begin position="593"/>
        <end position="603"/>
    </location>
</feature>
<feature type="region of interest" description="Disordered" evidence="15">
    <location>
        <begin position="738"/>
        <end position="800"/>
    </location>
</feature>
<dbReference type="InterPro" id="IPR008271">
    <property type="entry name" value="Ser/Thr_kinase_AS"/>
</dbReference>
<keyword evidence="4" id="KW-0723">Serine/threonine-protein kinase</keyword>
<dbReference type="FunCoup" id="A5DU66">
    <property type="interactions" value="250"/>
</dbReference>
<feature type="compositionally biased region" description="Low complexity" evidence="15">
    <location>
        <begin position="550"/>
        <end position="559"/>
    </location>
</feature>
<feature type="region of interest" description="Disordered" evidence="15">
    <location>
        <begin position="1057"/>
        <end position="1096"/>
    </location>
</feature>
<feature type="compositionally biased region" description="Polar residues" evidence="15">
    <location>
        <begin position="394"/>
        <end position="436"/>
    </location>
</feature>
<comment type="subcellular location">
    <subcellularLocation>
        <location evidence="1">Bud neck</location>
    </subcellularLocation>
</comment>
<gene>
    <name evidence="17" type="ORF">LELG_00902</name>
</gene>
<keyword evidence="10 14" id="KW-0175">Coiled coil</keyword>
<keyword evidence="7 13" id="KW-0547">Nucleotide-binding</keyword>
<feature type="compositionally biased region" description="Basic residues" evidence="15">
    <location>
        <begin position="776"/>
        <end position="790"/>
    </location>
</feature>
<feature type="domain" description="Protein kinase" evidence="16">
    <location>
        <begin position="28"/>
        <end position="306"/>
    </location>
</feature>
<dbReference type="PANTHER" id="PTHR24346">
    <property type="entry name" value="MAP/MICROTUBULE AFFINITY-REGULATING KINASE"/>
    <property type="match status" value="1"/>
</dbReference>
<protein>
    <recommendedName>
        <fullName evidence="3">non-specific serine/threonine protein kinase</fullName>
        <ecNumber evidence="3">2.7.11.1</ecNumber>
    </recommendedName>
</protein>
<feature type="coiled-coil region" evidence="14">
    <location>
        <begin position="681"/>
        <end position="709"/>
    </location>
</feature>
<feature type="region of interest" description="Disordered" evidence="15">
    <location>
        <begin position="385"/>
        <end position="516"/>
    </location>
</feature>
<dbReference type="Gene3D" id="3.30.310.220">
    <property type="entry name" value="Fungal kinase associated-1 domain"/>
    <property type="match status" value="1"/>
</dbReference>
<evidence type="ECO:0000256" key="7">
    <source>
        <dbReference type="ARBA" id="ARBA00022741"/>
    </source>
</evidence>
<evidence type="ECO:0000256" key="10">
    <source>
        <dbReference type="ARBA" id="ARBA00023054"/>
    </source>
</evidence>
<dbReference type="InterPro" id="IPR011009">
    <property type="entry name" value="Kinase-like_dom_sf"/>
</dbReference>
<feature type="compositionally biased region" description="Low complexity" evidence="15">
    <location>
        <begin position="457"/>
        <end position="480"/>
    </location>
</feature>
<dbReference type="CDD" id="cd14081">
    <property type="entry name" value="STKc_BRSK1_2"/>
    <property type="match status" value="1"/>
</dbReference>
<evidence type="ECO:0000256" key="5">
    <source>
        <dbReference type="ARBA" id="ARBA00022553"/>
    </source>
</evidence>
<dbReference type="GO" id="GO:0005935">
    <property type="term" value="C:cellular bud neck"/>
    <property type="evidence" value="ECO:0007669"/>
    <property type="project" value="UniProtKB-SubCell"/>
</dbReference>
<evidence type="ECO:0000259" key="16">
    <source>
        <dbReference type="PROSITE" id="PS50011"/>
    </source>
</evidence>
<feature type="binding site" evidence="13">
    <location>
        <position position="57"/>
    </location>
    <ligand>
        <name>ATP</name>
        <dbReference type="ChEBI" id="CHEBI:30616"/>
    </ligand>
</feature>
<dbReference type="PROSITE" id="PS50011">
    <property type="entry name" value="PROTEIN_KINASE_DOM"/>
    <property type="match status" value="1"/>
</dbReference>
<proteinExistence type="inferred from homology"/>
<feature type="region of interest" description="Disordered" evidence="15">
    <location>
        <begin position="531"/>
        <end position="605"/>
    </location>
</feature>
<dbReference type="FunFam" id="1.10.510.10:FF:000394">
    <property type="entry name" value="Serine/threonine-protein kinase HSL1"/>
    <property type="match status" value="1"/>
</dbReference>
<evidence type="ECO:0000256" key="4">
    <source>
        <dbReference type="ARBA" id="ARBA00022527"/>
    </source>
</evidence>
<dbReference type="InterPro" id="IPR000719">
    <property type="entry name" value="Prot_kinase_dom"/>
</dbReference>
<dbReference type="PROSITE" id="PS00108">
    <property type="entry name" value="PROTEIN_KINASE_ST"/>
    <property type="match status" value="1"/>
</dbReference>
<evidence type="ECO:0000256" key="13">
    <source>
        <dbReference type="PROSITE-ProRule" id="PRU10141"/>
    </source>
</evidence>
<dbReference type="CDD" id="cd12194">
    <property type="entry name" value="Kcc4p_like_C"/>
    <property type="match status" value="1"/>
</dbReference>
<comment type="similarity">
    <text evidence="2">Belongs to the protein kinase superfamily. CAMK Ser/Thr protein kinase family. NIM1 subfamily.</text>
</comment>
<evidence type="ECO:0000256" key="15">
    <source>
        <dbReference type="SAM" id="MobiDB-lite"/>
    </source>
</evidence>
<feature type="region of interest" description="Disordered" evidence="15">
    <location>
        <begin position="915"/>
        <end position="937"/>
    </location>
</feature>
<accession>A5DU66</accession>
<dbReference type="GO" id="GO:0044182">
    <property type="term" value="P:filamentous growth of a population of unicellular organisms"/>
    <property type="evidence" value="ECO:0007669"/>
    <property type="project" value="UniProtKB-ARBA"/>
</dbReference>
<evidence type="ECO:0000313" key="18">
    <source>
        <dbReference type="Proteomes" id="UP000001996"/>
    </source>
</evidence>
<feature type="compositionally biased region" description="Polar residues" evidence="15">
    <location>
        <begin position="1234"/>
        <end position="1256"/>
    </location>
</feature>
<dbReference type="PROSITE" id="PS00107">
    <property type="entry name" value="PROTEIN_KINASE_ATP"/>
    <property type="match status" value="1"/>
</dbReference>
<organism evidence="17 18">
    <name type="scientific">Lodderomyces elongisporus (strain ATCC 11503 / CBS 2605 / JCM 1781 / NBRC 1676 / NRRL YB-4239)</name>
    <name type="common">Yeast</name>
    <name type="synonym">Saccharomyces elongisporus</name>
    <dbReference type="NCBI Taxonomy" id="379508"/>
    <lineage>
        <taxon>Eukaryota</taxon>
        <taxon>Fungi</taxon>
        <taxon>Dikarya</taxon>
        <taxon>Ascomycota</taxon>
        <taxon>Saccharomycotina</taxon>
        <taxon>Pichiomycetes</taxon>
        <taxon>Debaryomycetaceae</taxon>
        <taxon>Candida/Lodderomyces clade</taxon>
        <taxon>Lodderomyces</taxon>
    </lineage>
</organism>
<dbReference type="GO" id="GO:0005940">
    <property type="term" value="C:septin ring"/>
    <property type="evidence" value="ECO:0007669"/>
    <property type="project" value="UniProtKB-ARBA"/>
</dbReference>
<sequence>MSHSRLVSIGSSVASISNHNHPQKIGPWKLGKTLGRGATGRVLLATHQSTGQKAAVKVVSKSELQEEDGTIGYNNNNNKDNNANGKDNEKEEGLPYGIEREIIIMKLLNHPNVLRLYDVWETSKALYLVLEYVEGGELFDLLVERGALQEAEAIKYFRQIILGTAYCHALGICHRDLKPENLLLNAQLNVKLADFGMAALESNDKLLETSCGSPHYAAPEIVSGLKYHGAASDVWSCGVILFALLTGRLPFDDENIRNLLLKVQAGNFEMPLDEISYDAQDLIAKMLEVDPTRRISTDKILKHPLLTKYPIPNEDLISEKSLPHPETAYKSLGSTKNIDKQILSNLSILWADRSEQEIIDALLRHGPNPEKTFYALLMRYKHTSDDTLSKPKRSTSFNNKNSAMTRSSSIGKSTTPMRKRASQISVSRPTSFQYKNGSLPPPPPPPPLSSTGAYQYNNHNHMNNSGSNRNNRLSAASSAHTSPRKSPRKRRSYARSPSNSPYKSKPLRMQDNPAISANPRNIYNEIISAQSSQSIPPSLPSKDSYNLGYQQQQQQQSSSLPRVEENPIVDESPNLLQPAKLSPSKRSSVISKPTKRQSKRKSLRMSMTKGLVRNSVTMKLLSTYAKLAGEDDWEYMDKQTKRTSATFAALCDKIFNQEDYNEDEENLVDPEELEAREYERLMEIERRKHEAELKARKELEKKKKRQNRRSLLSSKKLSIIVKDDNDPNNSEQDLIQTELGIKQPKRQSKHMGALRALSEGDGAQSDELTVEDMERLKRRSASQPVPKRKQTPILTRRPVSRLDPLWQAHHNEEIEKAQDALEQEWRESKKKEEIQKRKKINRESMISVMDDILEEDNAAENKLERRTTRDTYYEKDVDYELPEPNVEHSNLTDDYMTEIRKSRLLNSQMNLKKIANGEEGTGSGTGSGIAGDGKTAAEAEPKTLIGNVRIPTVTRKSRNFTNSNKRLSVLSLYSTKASYRDLNSIIDAHNPEEDLAKMPTMRTSFADRLDKAGQVEKYGEDADIDVVDAGADADDHSVMDFDEHLANKRYSYYDANKRASRASTTKRYDKSARPTSKVPALPTEEHDETFASRSDDARKYNNHKSILTDDSSVTDDVFDKIKLPDGKSTKSSIDALANGTSNTGHKNPKPQQKNARSSIPETETHHPRLAEQNKDANSRPMSKVRDSKAQNNLPPAPPPHTAQSKKPLDDKTNNYDDSTQKSKKGSFFRKLSWGTKTQTANKQASSGNNGQLPTPTESDEEKPMSAFRRWFSTSSSSAASAEAEIRKFSTILPKDEMTSALFALLKSWSNFGLKDLKNDQYSSTITGAISKYNSFDLKSCKFRIRIASKSLNQKSEIICVRVKGSKVTTDTLFGEIEKVLYKEGVMDV</sequence>
<feature type="region of interest" description="Disordered" evidence="15">
    <location>
        <begin position="67"/>
        <end position="91"/>
    </location>
</feature>
<dbReference type="OrthoDB" id="504170at2759"/>
<dbReference type="InterPro" id="IPR017441">
    <property type="entry name" value="Protein_kinase_ATP_BS"/>
</dbReference>
<keyword evidence="9 13" id="KW-0067">ATP-binding</keyword>
<feature type="compositionally biased region" description="Basic and acidic residues" evidence="15">
    <location>
        <begin position="1162"/>
        <end position="1188"/>
    </location>
</feature>
<keyword evidence="18" id="KW-1185">Reference proteome</keyword>
<feature type="compositionally biased region" description="Basic and acidic residues" evidence="15">
    <location>
        <begin position="1206"/>
        <end position="1220"/>
    </location>
</feature>
<dbReference type="PANTHER" id="PTHR24346:SF76">
    <property type="entry name" value="NON-SPECIFIC SERINE_THREONINE PROTEIN KINASE"/>
    <property type="match status" value="1"/>
</dbReference>